<evidence type="ECO:0000313" key="1">
    <source>
        <dbReference type="EMBL" id="RKQ72865.1"/>
    </source>
</evidence>
<name>A0A420WPS1_9PROT</name>
<gene>
    <name evidence="1" type="ORF">BCL74_0635</name>
</gene>
<dbReference type="EMBL" id="RBIG01000001">
    <property type="protein sequence ID" value="RKQ72865.1"/>
    <property type="molecule type" value="Genomic_DNA"/>
</dbReference>
<comment type="caution">
    <text evidence="1">The sequence shown here is derived from an EMBL/GenBank/DDBJ whole genome shotgun (WGS) entry which is preliminary data.</text>
</comment>
<accession>A0A420WPS1</accession>
<dbReference type="SUPFAM" id="SSF54909">
    <property type="entry name" value="Dimeric alpha+beta barrel"/>
    <property type="match status" value="1"/>
</dbReference>
<dbReference type="OrthoDB" id="8114098at2"/>
<dbReference type="RefSeq" id="WP_121217496.1">
    <property type="nucleotide sequence ID" value="NZ_RBIG01000001.1"/>
</dbReference>
<sequence length="123" mass="14164">MAQEPLATKGNFLHIYDFRIKPGTEAEFIRLFEEFDYSDGNPMHKSWAQVKDGVLCRDTEDPLRFFLIAEWSDIKEHAAIRKILAEEIKPEFIKFIEGGKFVPKYVEVVSSTPEEILNKAAGE</sequence>
<evidence type="ECO:0000313" key="2">
    <source>
        <dbReference type="Proteomes" id="UP000277424"/>
    </source>
</evidence>
<reference evidence="1 2" key="1">
    <citation type="submission" date="2018-10" db="EMBL/GenBank/DDBJ databases">
        <title>Comparative analysis of microorganisms from saline springs in Andes Mountain Range, Colombia.</title>
        <authorList>
            <person name="Rubin E."/>
        </authorList>
    </citation>
    <scope>NUCLEOTIDE SEQUENCE [LARGE SCALE GENOMIC DNA]</scope>
    <source>
        <strain evidence="1 2">USBA 36</strain>
    </source>
</reference>
<dbReference type="AlphaFoldDB" id="A0A420WPS1"/>
<dbReference type="Gene3D" id="3.30.70.100">
    <property type="match status" value="1"/>
</dbReference>
<proteinExistence type="predicted"/>
<evidence type="ECO:0008006" key="3">
    <source>
        <dbReference type="Google" id="ProtNLM"/>
    </source>
</evidence>
<dbReference type="Proteomes" id="UP000277424">
    <property type="component" value="Unassembled WGS sequence"/>
</dbReference>
<protein>
    <recommendedName>
        <fullName evidence="3">Antibiotic biosynthesis monooxygenase</fullName>
    </recommendedName>
</protein>
<dbReference type="InterPro" id="IPR011008">
    <property type="entry name" value="Dimeric_a/b-barrel"/>
</dbReference>
<organism evidence="1 2">
    <name type="scientific">Oceanibaculum indicum</name>
    <dbReference type="NCBI Taxonomy" id="526216"/>
    <lineage>
        <taxon>Bacteria</taxon>
        <taxon>Pseudomonadati</taxon>
        <taxon>Pseudomonadota</taxon>
        <taxon>Alphaproteobacteria</taxon>
        <taxon>Rhodospirillales</taxon>
        <taxon>Oceanibaculaceae</taxon>
        <taxon>Oceanibaculum</taxon>
    </lineage>
</organism>